<dbReference type="Gene3D" id="2.40.50.1020">
    <property type="entry name" value="LytTr DNA-binding domain"/>
    <property type="match status" value="1"/>
</dbReference>
<dbReference type="GO" id="GO:0003677">
    <property type="term" value="F:DNA binding"/>
    <property type="evidence" value="ECO:0007669"/>
    <property type="project" value="InterPro"/>
</dbReference>
<feature type="domain" description="Response regulatory" evidence="2">
    <location>
        <begin position="2"/>
        <end position="115"/>
    </location>
</feature>
<dbReference type="OrthoDB" id="646623at2"/>
<dbReference type="SMART" id="SM00850">
    <property type="entry name" value="LytTR"/>
    <property type="match status" value="1"/>
</dbReference>
<name>A0A0P0D1R7_9BACT</name>
<dbReference type="EMBL" id="CP012644">
    <property type="protein sequence ID" value="ALJ01722.1"/>
    <property type="molecule type" value="Genomic_DNA"/>
</dbReference>
<dbReference type="InterPro" id="IPR011006">
    <property type="entry name" value="CheY-like_superfamily"/>
</dbReference>
<dbReference type="SUPFAM" id="SSF52172">
    <property type="entry name" value="CheY-like"/>
    <property type="match status" value="1"/>
</dbReference>
<dbReference type="KEGG" id="rti:DC20_22020"/>
<dbReference type="RefSeq" id="WP_062546194.1">
    <property type="nucleotide sequence ID" value="NZ_CP012644.1"/>
</dbReference>
<accession>A0A0P0D1R7</accession>
<dbReference type="AlphaFoldDB" id="A0A0P0D1R7"/>
<feature type="modified residue" description="4-aspartylphosphate" evidence="1">
    <location>
        <position position="55"/>
    </location>
</feature>
<evidence type="ECO:0000313" key="3">
    <source>
        <dbReference type="EMBL" id="ALJ01722.1"/>
    </source>
</evidence>
<dbReference type="Pfam" id="PF04397">
    <property type="entry name" value="LytTR"/>
    <property type="match status" value="1"/>
</dbReference>
<geneLocation type="plasmid" evidence="3 4">
    <name>1</name>
</geneLocation>
<keyword evidence="4" id="KW-1185">Reference proteome</keyword>
<dbReference type="InterPro" id="IPR046947">
    <property type="entry name" value="LytR-like"/>
</dbReference>
<dbReference type="Proteomes" id="UP000061382">
    <property type="component" value="Plasmid 1"/>
</dbReference>
<protein>
    <submittedName>
        <fullName evidence="3">LytTR family transcriptional regulator</fullName>
    </submittedName>
</protein>
<dbReference type="InterPro" id="IPR001789">
    <property type="entry name" value="Sig_transdc_resp-reg_receiver"/>
</dbReference>
<dbReference type="PANTHER" id="PTHR37299:SF1">
    <property type="entry name" value="STAGE 0 SPORULATION PROTEIN A HOMOLOG"/>
    <property type="match status" value="1"/>
</dbReference>
<organism evidence="3 4">
    <name type="scientific">Rufibacter tibetensis</name>
    <dbReference type="NCBI Taxonomy" id="512763"/>
    <lineage>
        <taxon>Bacteria</taxon>
        <taxon>Pseudomonadati</taxon>
        <taxon>Bacteroidota</taxon>
        <taxon>Cytophagia</taxon>
        <taxon>Cytophagales</taxon>
        <taxon>Hymenobacteraceae</taxon>
        <taxon>Rufibacter</taxon>
    </lineage>
</organism>
<keyword evidence="3" id="KW-0614">Plasmid</keyword>
<gene>
    <name evidence="3" type="ORF">DC20_22020</name>
</gene>
<dbReference type="Gene3D" id="3.40.50.2300">
    <property type="match status" value="1"/>
</dbReference>
<keyword evidence="1" id="KW-0597">Phosphoprotein</keyword>
<dbReference type="PROSITE" id="PS50110">
    <property type="entry name" value="RESPONSE_REGULATORY"/>
    <property type="match status" value="1"/>
</dbReference>
<dbReference type="InterPro" id="IPR007492">
    <property type="entry name" value="LytTR_DNA-bd_dom"/>
</dbReference>
<evidence type="ECO:0000256" key="1">
    <source>
        <dbReference type="PROSITE-ProRule" id="PRU00169"/>
    </source>
</evidence>
<evidence type="ECO:0000259" key="2">
    <source>
        <dbReference type="PROSITE" id="PS50110"/>
    </source>
</evidence>
<evidence type="ECO:0000313" key="4">
    <source>
        <dbReference type="Proteomes" id="UP000061382"/>
    </source>
</evidence>
<dbReference type="PANTHER" id="PTHR37299">
    <property type="entry name" value="TRANSCRIPTIONAL REGULATOR-RELATED"/>
    <property type="match status" value="1"/>
</dbReference>
<reference evidence="3 4" key="1">
    <citation type="submission" date="2015-08" db="EMBL/GenBank/DDBJ databases">
        <title>Complete genome sequence of Rufibacter tibetensis strain 1351t, a radiation-resistant bacterium from tibet plateau.</title>
        <authorList>
            <person name="Dai J."/>
        </authorList>
    </citation>
    <scope>NUCLEOTIDE SEQUENCE [LARGE SCALE GENOMIC DNA]</scope>
    <source>
        <strain evidence="3 4">1351</strain>
        <plasmid evidence="3 4">1</plasmid>
    </source>
</reference>
<dbReference type="PATRIC" id="fig|512763.3.peg.4856"/>
<dbReference type="GO" id="GO:0000156">
    <property type="term" value="F:phosphorelay response regulator activity"/>
    <property type="evidence" value="ECO:0007669"/>
    <property type="project" value="InterPro"/>
</dbReference>
<dbReference type="Pfam" id="PF00072">
    <property type="entry name" value="Response_reg"/>
    <property type="match status" value="1"/>
</dbReference>
<dbReference type="SMART" id="SM00448">
    <property type="entry name" value="REC"/>
    <property type="match status" value="1"/>
</dbReference>
<proteinExistence type="predicted"/>
<sequence>MRVVIIEDEALAVEKLTKMLLSYDKQLQVEATLTSVDEAVAWLQTHPAPDLLLVDIHLEDGLCFEIFKKVTVDSPVIFTTAYDQYAIKAFQVHSVDYLLKPIQYEKLAQSLDKFKALQARFHPPVPQLRLDDLAKLINADRNTYKSRFLVKAGARIRAIKSDEIAYIFTEQKTNLLVTRDGLRYPVDYSLDELCLMLDTNLFFRVNRQLVIHIDSAAEIHPYFKGRLKLGLYPPLDMEVIISSDRTPLFKEWLGK</sequence>